<reference evidence="1 2" key="2">
    <citation type="journal article" date="2004" name="Nature">
        <title>DNA sequence and analysis of human chromosome 9.</title>
        <authorList>
            <person name="Humphray S.J."/>
            <person name="Oliver K."/>
            <person name="Hunt A.R."/>
            <person name="Plumb R.W."/>
            <person name="Loveland J.E."/>
            <person name="Howe K.L."/>
            <person name="Andrews T.D."/>
            <person name="Searle S."/>
            <person name="Hunt S.E."/>
            <person name="Scott C.E."/>
            <person name="Jones M.C."/>
            <person name="Ainscough R."/>
            <person name="Almeida J.P."/>
            <person name="Ambrose K.D."/>
            <person name="Ashwell R.I."/>
            <person name="Babbage A.K."/>
            <person name="Babbage S."/>
            <person name="Bagguley C.L."/>
            <person name="Bailey J."/>
            <person name="Banerjee R."/>
            <person name="Barker D.J."/>
            <person name="Barlow K.F."/>
            <person name="Bates K."/>
            <person name="Beasley H."/>
            <person name="Beasley O."/>
            <person name="Bird C.P."/>
            <person name="Bray-Allen S."/>
            <person name="Brown A.J."/>
            <person name="Brown J.Y."/>
            <person name="Burford D."/>
            <person name="Burrill W."/>
            <person name="Burton J."/>
            <person name="Carder C."/>
            <person name="Carter N.P."/>
            <person name="Chapman J.C."/>
            <person name="Chen Y."/>
            <person name="Clarke G."/>
            <person name="Clark S.Y."/>
            <person name="Clee C.M."/>
            <person name="Clegg S."/>
            <person name="Collier R.E."/>
            <person name="Corby N."/>
            <person name="Crosier M."/>
            <person name="Cummings A.T."/>
            <person name="Davies J."/>
            <person name="Dhami P."/>
            <person name="Dunn M."/>
            <person name="Dutta I."/>
            <person name="Dyer L.W."/>
            <person name="Earthrowl M.E."/>
            <person name="Faulkner L."/>
            <person name="Fleming C.J."/>
            <person name="Frankish A."/>
            <person name="Frankland J.A."/>
            <person name="French L."/>
            <person name="Fricker D.G."/>
            <person name="Garner P."/>
            <person name="Garnett J."/>
            <person name="Ghori J."/>
            <person name="Gilbert J.G."/>
            <person name="Glison C."/>
            <person name="Grafham D.V."/>
            <person name="Gribble S."/>
            <person name="Griffiths C."/>
            <person name="Griffiths-Jones S."/>
            <person name="Grocock R."/>
            <person name="Guy J."/>
            <person name="Hall R.E."/>
            <person name="Hammond S."/>
            <person name="Harley J.L."/>
            <person name="Harrison E.S."/>
            <person name="Hart E.A."/>
            <person name="Heath P.D."/>
            <person name="Henderson C.D."/>
            <person name="Hopkins B.L."/>
            <person name="Howard P.J."/>
            <person name="Howden P.J."/>
            <person name="Huckle E."/>
            <person name="Johnson C."/>
            <person name="Johnson D."/>
            <person name="Joy A.A."/>
            <person name="Kay M."/>
            <person name="Keenan S."/>
            <person name="Kershaw J.K."/>
            <person name="Kimberley A.M."/>
            <person name="King A."/>
            <person name="Knights A."/>
            <person name="Laird G.K."/>
            <person name="Langford C."/>
            <person name="Lawlor S."/>
            <person name="Leongamornlert D.A."/>
            <person name="Leversha M."/>
            <person name="Lloyd C."/>
            <person name="Lloyd D.M."/>
            <person name="Lovell J."/>
            <person name="Martin S."/>
            <person name="Mashreghi-Mohammadi M."/>
            <person name="Matthews L."/>
            <person name="McLaren S."/>
            <person name="McLay K.E."/>
            <person name="McMurray A."/>
            <person name="Milne S."/>
            <person name="Nickerson T."/>
            <person name="Nisbett J."/>
            <person name="Nordsiek G."/>
            <person name="Pearce A.V."/>
            <person name="Peck A.I."/>
            <person name="Porter K.M."/>
            <person name="Pandian R."/>
            <person name="Pelan S."/>
            <person name="Phillimore B."/>
            <person name="Povey S."/>
            <person name="Ramsey Y."/>
            <person name="Rand V."/>
            <person name="Scharfe M."/>
            <person name="Sehra H.K."/>
            <person name="Shownkeen R."/>
            <person name="Sims S.K."/>
            <person name="Skuce C.D."/>
            <person name="Smith M."/>
            <person name="Steward C.A."/>
            <person name="Swarbreck D."/>
            <person name="Sycamore N."/>
            <person name="Tester J."/>
            <person name="Thorpe A."/>
            <person name="Tracey A."/>
            <person name="Tromans A."/>
            <person name="Thomas D.W."/>
            <person name="Wall M."/>
            <person name="Wallis J.M."/>
            <person name="West A.P."/>
            <person name="Whitehead S.L."/>
            <person name="Willey D.L."/>
            <person name="Williams S.A."/>
            <person name="Wilming L."/>
            <person name="Wray P.W."/>
            <person name="Young L."/>
            <person name="Ashurst J.L."/>
            <person name="Coulson A."/>
            <person name="Blocker H."/>
            <person name="Durbin R."/>
            <person name="Sulston J.E."/>
            <person name="Hubbard T."/>
            <person name="Jackson M.J."/>
            <person name="Bentley D.R."/>
            <person name="Beck S."/>
            <person name="Rogers J."/>
            <person name="Dunham I."/>
        </authorList>
    </citation>
    <scope>NUCLEOTIDE SEQUENCE [LARGE SCALE GENOMIC DNA]</scope>
</reference>
<dbReference type="HOGENOM" id="CLU_3105717_0_0_1"/>
<reference evidence="1" key="4">
    <citation type="submission" date="2025-08" db="UniProtKB">
        <authorList>
            <consortium name="Ensembl"/>
        </authorList>
    </citation>
    <scope>IDENTIFICATION</scope>
</reference>
<dbReference type="Proteomes" id="UP000005640">
    <property type="component" value="Chromosome 9"/>
</dbReference>
<dbReference type="UCSC" id="uc064vdv.1">
    <property type="organism name" value="human"/>
</dbReference>
<accession>F8WDK4</accession>
<evidence type="ECO:0000313" key="2">
    <source>
        <dbReference type="Proteomes" id="UP000005640"/>
    </source>
</evidence>
<dbReference type="Ensembl" id="ENST00000465205.2">
    <property type="protein sequence ID" value="ENSP00000420074.1"/>
    <property type="gene ID" value="ENSG00000148225.18"/>
</dbReference>
<dbReference type="Ensembl" id="ENST00000465205.2">
    <property type="protein sequence ID" value="ENSP00000420074.1"/>
    <property type="gene ID" value="ENSG00000148225.17"/>
</dbReference>
<evidence type="ECO:0000313" key="1">
    <source>
        <dbReference type="Ensembl" id="ENSP00000420074.1"/>
    </source>
</evidence>
<keyword evidence="2" id="KW-1185">Reference proteome</keyword>
<dbReference type="EMBL" id="AL137066">
    <property type="status" value="NOT_ANNOTATED_CDS"/>
    <property type="molecule type" value="Genomic_DNA"/>
</dbReference>
<dbReference type="OpenTargets" id="ENSG00000148225"/>
<dbReference type="EMBL" id="AL449305">
    <property type="status" value="NOT_ANNOTATED_CDS"/>
    <property type="molecule type" value="Genomic_DNA"/>
</dbReference>
<dbReference type="GeneTree" id="ENSGT00910000144273"/>
<dbReference type="Bgee" id="ENSG00000148225">
    <property type="expression patterns" value="Expressed in primordial germ cell in gonad and 109 other cell types or tissues"/>
</dbReference>
<sequence>MLLLRCQLKQAPPQKVSFRFCVVMGKQQSKLKHSTYKYGQLWPIIGKLEMW</sequence>
<reference evidence="1 2" key="3">
    <citation type="journal article" date="2004" name="Nature">
        <title>Finishing the euchromatic sequence of the human genome.</title>
        <authorList>
            <consortium name="International Human Genome Sequencing Consortium"/>
        </authorList>
    </citation>
    <scope>NUCLEOTIDE SEQUENCE [LARGE SCALE GENOMIC DNA]</scope>
</reference>
<dbReference type="ExpressionAtlas" id="F8WDK4">
    <property type="expression patterns" value="baseline and differential"/>
</dbReference>
<gene>
    <name evidence="1" type="primary">WDR31</name>
</gene>
<protein>
    <submittedName>
        <fullName evidence="1">WD repeat domain 31</fullName>
    </submittedName>
</protein>
<reference evidence="1 2" key="1">
    <citation type="journal article" date="2001" name="Nature">
        <title>Initial sequencing and analysis of the human genome.</title>
        <authorList>
            <consortium name="International Human Genome Sequencing Consortium"/>
            <person name="Lander E.S."/>
            <person name="Linton L.M."/>
            <person name="Birren B."/>
            <person name="Nusbaum C."/>
            <person name="Zody M.C."/>
            <person name="Baldwin J."/>
            <person name="Devon K."/>
            <person name="Dewar K."/>
            <person name="Doyle M."/>
            <person name="FitzHugh W."/>
            <person name="Funke R."/>
            <person name="Gage D."/>
            <person name="Harris K."/>
            <person name="Heaford A."/>
            <person name="Howland J."/>
            <person name="Kann L."/>
            <person name="Lehoczky J."/>
            <person name="LeVine R."/>
            <person name="McEwan P."/>
            <person name="McKernan K."/>
            <person name="Meldrim J."/>
            <person name="Mesirov J.P."/>
            <person name="Miranda C."/>
            <person name="Morris W."/>
            <person name="Naylor J."/>
            <person name="Raymond C."/>
            <person name="Rosetti M."/>
            <person name="Santos R."/>
            <person name="Sheridan A."/>
            <person name="Sougnez C."/>
            <person name="Stange-Thomann N."/>
            <person name="Stojanovic N."/>
            <person name="Subramanian A."/>
            <person name="Wyman D."/>
            <person name="Rogers J."/>
            <person name="Sulston J."/>
            <person name="Ainscough R."/>
            <person name="Beck S."/>
            <person name="Bentley D."/>
            <person name="Burton J."/>
            <person name="Clee C."/>
            <person name="Carter N."/>
            <person name="Coulson A."/>
            <person name="Deadman R."/>
            <person name="Deloukas P."/>
            <person name="Dunham A."/>
            <person name="Dunham I."/>
            <person name="Durbin R."/>
            <person name="French L."/>
            <person name="Grafham D."/>
            <person name="Gregory S."/>
            <person name="Hubbard T."/>
            <person name="Humphray S."/>
            <person name="Hunt A."/>
            <person name="Jones M."/>
            <person name="Lloyd C."/>
            <person name="McMurray A."/>
            <person name="Matthews L."/>
            <person name="Mercer S."/>
            <person name="Milne S."/>
            <person name="Mullikin J.C."/>
            <person name="Mungall A."/>
            <person name="Plumb R."/>
            <person name="Ross M."/>
            <person name="Shownkeen R."/>
            <person name="Sims S."/>
            <person name="Waterston R.H."/>
            <person name="Wilson R.K."/>
            <person name="Hillier L.W."/>
            <person name="McPherson J.D."/>
            <person name="Marra M.A."/>
            <person name="Mardis E.R."/>
            <person name="Fulton L.A."/>
            <person name="Chinwalla A.T."/>
            <person name="Pepin K.H."/>
            <person name="Gish W.R."/>
            <person name="Chissoe S.L."/>
            <person name="Wendl M.C."/>
            <person name="Delehaunty K.D."/>
            <person name="Miner T.L."/>
            <person name="Delehaunty A."/>
            <person name="Kramer J.B."/>
            <person name="Cook L.L."/>
            <person name="Fulton R.S."/>
            <person name="Johnson D.L."/>
            <person name="Minx P.J."/>
            <person name="Clifton S.W."/>
            <person name="Hawkins T."/>
            <person name="Branscomb E."/>
            <person name="Predki P."/>
            <person name="Richardson P."/>
            <person name="Wenning S."/>
            <person name="Slezak T."/>
            <person name="Doggett N."/>
            <person name="Cheng J.F."/>
            <person name="Olsen A."/>
            <person name="Lucas S."/>
            <person name="Elkin C."/>
            <person name="Uberbacher E."/>
            <person name="Frazier M."/>
            <person name="Gibbs R.A."/>
            <person name="Muzny D.M."/>
            <person name="Scherer S.E."/>
            <person name="Bouck J.B."/>
            <person name="Sodergren E.J."/>
            <person name="Worley K.C."/>
            <person name="Rives C.M."/>
            <person name="Gorrell J.H."/>
            <person name="Metzker M.L."/>
            <person name="Naylor S.L."/>
            <person name="Kucherlapati R.S."/>
            <person name="Nelson D.L."/>
            <person name="Weinstock G.M."/>
            <person name="Sakaki Y."/>
            <person name="Fujiyama A."/>
            <person name="Hattori M."/>
            <person name="Yada T."/>
            <person name="Toyoda A."/>
            <person name="Itoh T."/>
            <person name="Kawagoe C."/>
            <person name="Watanabe H."/>
            <person name="Totoki Y."/>
            <person name="Taylor T."/>
            <person name="Weissenbach J."/>
            <person name="Heilig R."/>
            <person name="Saurin W."/>
            <person name="Artiguenave F."/>
            <person name="Brottier P."/>
            <person name="Bruls T."/>
            <person name="Pelletier E."/>
            <person name="Robert C."/>
            <person name="Wincker P."/>
            <person name="Smith D.R."/>
            <person name="Doucette-Stamm L."/>
            <person name="Rubenfield M."/>
            <person name="Weinstock K."/>
            <person name="Lee H.M."/>
            <person name="Dubois J."/>
            <person name="Rosenthal A."/>
            <person name="Platzer M."/>
            <person name="Nyakatura G."/>
            <person name="Taudien S."/>
            <person name="Rump A."/>
            <person name="Yang H."/>
            <person name="Yu J."/>
            <person name="Wang J."/>
            <person name="Huang G."/>
            <person name="Gu J."/>
            <person name="Hood L."/>
            <person name="Rowen L."/>
            <person name="Madan A."/>
            <person name="Qin S."/>
            <person name="Davis R.W."/>
            <person name="Federspiel N.A."/>
            <person name="Abola A.P."/>
            <person name="Proctor M.J."/>
            <person name="Myers R.M."/>
            <person name="Schmutz J."/>
            <person name="Dickson M."/>
            <person name="Grimwood J."/>
            <person name="Cox D.R."/>
            <person name="Olson M.V."/>
            <person name="Kaul R."/>
            <person name="Raymond C."/>
            <person name="Shimizu N."/>
            <person name="Kawasaki K."/>
            <person name="Minoshima S."/>
            <person name="Evans G.A."/>
            <person name="Athanasiou M."/>
            <person name="Schultz R."/>
            <person name="Roe B.A."/>
            <person name="Chen F."/>
            <person name="Pan H."/>
            <person name="Ramser J."/>
            <person name="Lehrach H."/>
            <person name="Reinhardt R."/>
            <person name="McCombie W.R."/>
            <person name="de la Bastide M."/>
            <person name="Dedhia N."/>
            <person name="Blocker H."/>
            <person name="Hornischer K."/>
            <person name="Nordsiek G."/>
            <person name="Agarwala R."/>
            <person name="Aravind L."/>
            <person name="Bailey J.A."/>
            <person name="Bateman A."/>
            <person name="Batzoglou S."/>
            <person name="Birney E."/>
            <person name="Bork P."/>
            <person name="Brown D.G."/>
            <person name="Burge C.B."/>
            <person name="Cerutti L."/>
            <person name="Chen H.C."/>
            <person name="Church D."/>
            <person name="Clamp M."/>
            <person name="Copley R.R."/>
            <person name="Doerks T."/>
            <person name="Eddy S.R."/>
            <person name="Eichler E.E."/>
            <person name="Furey T.S."/>
            <person name="Galagan J."/>
            <person name="Gilbert J.G."/>
            <person name="Harmon C."/>
            <person name="Hayashizaki Y."/>
            <person name="Haussler D."/>
            <person name="Hermjakob H."/>
            <person name="Hokamp K."/>
            <person name="Jang W."/>
            <person name="Johnson L.S."/>
            <person name="Jones T.A."/>
            <person name="Kasif S."/>
            <person name="Kaspryzk A."/>
            <person name="Kennedy S."/>
            <person name="Kent W.J."/>
            <person name="Kitts P."/>
            <person name="Koonin E.V."/>
            <person name="Korf I."/>
            <person name="Kulp D."/>
            <person name="Lancet D."/>
            <person name="Lowe T.M."/>
            <person name="McLysaght A."/>
            <person name="Mikkelsen T."/>
            <person name="Moran J.V."/>
            <person name="Mulder N."/>
            <person name="Pollara V.J."/>
            <person name="Ponting C.P."/>
            <person name="Schuler G."/>
            <person name="Schultz J."/>
            <person name="Slater G."/>
            <person name="Smit A.F."/>
            <person name="Stupka E."/>
            <person name="Szustakowski J."/>
            <person name="Thierry-Mieg D."/>
            <person name="Thierry-Mieg J."/>
            <person name="Wagner L."/>
            <person name="Wallis J."/>
            <person name="Wheeler R."/>
            <person name="Williams A."/>
            <person name="Wolf Y.I."/>
            <person name="Wolfe K.H."/>
            <person name="Yang S.P."/>
            <person name="Yeh R.F."/>
            <person name="Collins F."/>
            <person name="Guyer M.S."/>
            <person name="Peterson J."/>
            <person name="Felsenfeld A."/>
            <person name="Wetterstrand K.A."/>
            <person name="Patrinos A."/>
            <person name="Morgan M.J."/>
            <person name="de Jong P."/>
            <person name="Catanese J.J."/>
            <person name="Osoegawa K."/>
            <person name="Shizuya H."/>
            <person name="Choi S."/>
            <person name="Chen Y.J."/>
        </authorList>
    </citation>
    <scope>NUCLEOTIDE SEQUENCE [LARGE SCALE GENOMIC DNA]</scope>
</reference>
<dbReference type="HGNC" id="HGNC:21421">
    <property type="gene designation" value="WDR31"/>
</dbReference>
<evidence type="ECO:0007829" key="3">
    <source>
        <dbReference type="PeptideAtlas" id="F8WDK4"/>
    </source>
</evidence>
<dbReference type="ChiTaRS" id="WDR31">
    <property type="organism name" value="human"/>
</dbReference>
<organism evidence="1 2">
    <name type="scientific">Homo sapiens</name>
    <name type="common">Human</name>
    <dbReference type="NCBI Taxonomy" id="9606"/>
    <lineage>
        <taxon>Eukaryota</taxon>
        <taxon>Metazoa</taxon>
        <taxon>Chordata</taxon>
        <taxon>Craniata</taxon>
        <taxon>Vertebrata</taxon>
        <taxon>Euteleostomi</taxon>
        <taxon>Mammalia</taxon>
        <taxon>Eutheria</taxon>
        <taxon>Euarchontoglires</taxon>
        <taxon>Primates</taxon>
        <taxon>Haplorrhini</taxon>
        <taxon>Catarrhini</taxon>
        <taxon>Hominidae</taxon>
        <taxon>Homo</taxon>
    </lineage>
</organism>
<dbReference type="VEuPathDB" id="HostDB:ENSG00000148225"/>
<keyword evidence="3" id="KW-1267">Proteomics identification</keyword>
<name>F8WDK4_HUMAN</name>
<dbReference type="OrthoDB" id="6262491at2759"/>
<reference evidence="1" key="5">
    <citation type="submission" date="2025-09" db="UniProtKB">
        <authorList>
            <consortium name="Ensembl"/>
        </authorList>
    </citation>
    <scope>IDENTIFICATION</scope>
</reference>
<dbReference type="AlphaFoldDB" id="F8WDK4"/>
<proteinExistence type="evidence at protein level"/>